<evidence type="ECO:0000256" key="3">
    <source>
        <dbReference type="ARBA" id="ARBA00022692"/>
    </source>
</evidence>
<organism evidence="9 10">
    <name type="scientific">Geodermatophilus poikilotrophus</name>
    <dbReference type="NCBI Taxonomy" id="1333667"/>
    <lineage>
        <taxon>Bacteria</taxon>
        <taxon>Bacillati</taxon>
        <taxon>Actinomycetota</taxon>
        <taxon>Actinomycetes</taxon>
        <taxon>Geodermatophilales</taxon>
        <taxon>Geodermatophilaceae</taxon>
        <taxon>Geodermatophilus</taxon>
    </lineage>
</organism>
<feature type="transmembrane region" description="Helical" evidence="7">
    <location>
        <begin position="164"/>
        <end position="184"/>
    </location>
</feature>
<dbReference type="Gene3D" id="1.20.1250.20">
    <property type="entry name" value="MFS general substrate transporter like domains"/>
    <property type="match status" value="1"/>
</dbReference>
<feature type="region of interest" description="Disordered" evidence="6">
    <location>
        <begin position="451"/>
        <end position="472"/>
    </location>
</feature>
<reference evidence="10" key="1">
    <citation type="submission" date="2016-10" db="EMBL/GenBank/DDBJ databases">
        <authorList>
            <person name="Varghese N."/>
            <person name="Submissions S."/>
        </authorList>
    </citation>
    <scope>NUCLEOTIDE SEQUENCE [LARGE SCALE GENOMIC DNA]</scope>
    <source>
        <strain evidence="10">DSM 44209</strain>
    </source>
</reference>
<feature type="transmembrane region" description="Helical" evidence="7">
    <location>
        <begin position="133"/>
        <end position="152"/>
    </location>
</feature>
<dbReference type="AlphaFoldDB" id="A0A1H9ZDK4"/>
<name>A0A1H9ZDK4_9ACTN</name>
<feature type="transmembrane region" description="Helical" evidence="7">
    <location>
        <begin position="221"/>
        <end position="243"/>
    </location>
</feature>
<feature type="domain" description="Major facilitator superfamily (MFS) profile" evidence="8">
    <location>
        <begin position="6"/>
        <end position="453"/>
    </location>
</feature>
<dbReference type="GO" id="GO:0005886">
    <property type="term" value="C:plasma membrane"/>
    <property type="evidence" value="ECO:0007669"/>
    <property type="project" value="UniProtKB-SubCell"/>
</dbReference>
<keyword evidence="4 7" id="KW-1133">Transmembrane helix</keyword>
<proteinExistence type="predicted"/>
<feature type="transmembrane region" description="Helical" evidence="7">
    <location>
        <begin position="46"/>
        <end position="64"/>
    </location>
</feature>
<dbReference type="PROSITE" id="PS50850">
    <property type="entry name" value="MFS"/>
    <property type="match status" value="1"/>
</dbReference>
<dbReference type="Proteomes" id="UP000198507">
    <property type="component" value="Unassembled WGS sequence"/>
</dbReference>
<keyword evidence="10" id="KW-1185">Reference proteome</keyword>
<evidence type="ECO:0000313" key="9">
    <source>
        <dbReference type="EMBL" id="SES79656.1"/>
    </source>
</evidence>
<dbReference type="Pfam" id="PF07690">
    <property type="entry name" value="MFS_1"/>
    <property type="match status" value="1"/>
</dbReference>
<dbReference type="PANTHER" id="PTHR42718:SF9">
    <property type="entry name" value="MAJOR FACILITATOR SUPERFAMILY MULTIDRUG TRANSPORTER MFSC"/>
    <property type="match status" value="1"/>
</dbReference>
<dbReference type="GO" id="GO:0022857">
    <property type="term" value="F:transmembrane transporter activity"/>
    <property type="evidence" value="ECO:0007669"/>
    <property type="project" value="InterPro"/>
</dbReference>
<keyword evidence="3 7" id="KW-0812">Transmembrane</keyword>
<dbReference type="RefSeq" id="WP_091438644.1">
    <property type="nucleotide sequence ID" value="NZ_FOIE01000001.1"/>
</dbReference>
<evidence type="ECO:0000256" key="7">
    <source>
        <dbReference type="SAM" id="Phobius"/>
    </source>
</evidence>
<feature type="transmembrane region" description="Helical" evidence="7">
    <location>
        <begin position="395"/>
        <end position="415"/>
    </location>
</feature>
<dbReference type="Gene3D" id="1.20.1720.10">
    <property type="entry name" value="Multidrug resistance protein D"/>
    <property type="match status" value="1"/>
</dbReference>
<evidence type="ECO:0000313" key="10">
    <source>
        <dbReference type="Proteomes" id="UP000198507"/>
    </source>
</evidence>
<keyword evidence="2" id="KW-0813">Transport</keyword>
<evidence type="ECO:0000256" key="2">
    <source>
        <dbReference type="ARBA" id="ARBA00022448"/>
    </source>
</evidence>
<protein>
    <submittedName>
        <fullName evidence="9">Major Facilitator Superfamily protein</fullName>
    </submittedName>
</protein>
<dbReference type="InterPro" id="IPR036259">
    <property type="entry name" value="MFS_trans_sf"/>
</dbReference>
<keyword evidence="5 7" id="KW-0472">Membrane</keyword>
<dbReference type="SUPFAM" id="SSF103473">
    <property type="entry name" value="MFS general substrate transporter"/>
    <property type="match status" value="2"/>
</dbReference>
<feature type="transmembrane region" description="Helical" evidence="7">
    <location>
        <begin position="354"/>
        <end position="383"/>
    </location>
</feature>
<gene>
    <name evidence="9" type="ORF">SAMN04488546_0538</name>
</gene>
<feature type="transmembrane region" description="Helical" evidence="7">
    <location>
        <begin position="196"/>
        <end position="215"/>
    </location>
</feature>
<feature type="transmembrane region" description="Helical" evidence="7">
    <location>
        <begin position="76"/>
        <end position="95"/>
    </location>
</feature>
<feature type="transmembrane region" description="Helical" evidence="7">
    <location>
        <begin position="329"/>
        <end position="348"/>
    </location>
</feature>
<feature type="transmembrane region" description="Helical" evidence="7">
    <location>
        <begin position="427"/>
        <end position="449"/>
    </location>
</feature>
<evidence type="ECO:0000256" key="4">
    <source>
        <dbReference type="ARBA" id="ARBA00022989"/>
    </source>
</evidence>
<evidence type="ECO:0000256" key="1">
    <source>
        <dbReference type="ARBA" id="ARBA00004651"/>
    </source>
</evidence>
<feature type="transmembrane region" description="Helical" evidence="7">
    <location>
        <begin position="101"/>
        <end position="121"/>
    </location>
</feature>
<dbReference type="InterPro" id="IPR011701">
    <property type="entry name" value="MFS"/>
</dbReference>
<dbReference type="EMBL" id="FOIE01000001">
    <property type="protein sequence ID" value="SES79656.1"/>
    <property type="molecule type" value="Genomic_DNA"/>
</dbReference>
<evidence type="ECO:0000256" key="5">
    <source>
        <dbReference type="ARBA" id="ARBA00023136"/>
    </source>
</evidence>
<evidence type="ECO:0000256" key="6">
    <source>
        <dbReference type="SAM" id="MobiDB-lite"/>
    </source>
</evidence>
<evidence type="ECO:0000259" key="8">
    <source>
        <dbReference type="PROSITE" id="PS50850"/>
    </source>
</evidence>
<dbReference type="PANTHER" id="PTHR42718">
    <property type="entry name" value="MAJOR FACILITATOR SUPERFAMILY MULTIDRUG TRANSPORTER MFSC"/>
    <property type="match status" value="1"/>
</dbReference>
<dbReference type="OrthoDB" id="102502at2"/>
<sequence>MTVARSPRALVPVLLFVGTVVAVISSLGAPLVPAIAATMGTSLPNAQWSLTVTLLVGAVATPVVGRLGDGPHRRTVVLVVLAVVTAGGVLAALPLGLGWLVAGRALQGVGLGLTPLAIATAREALTGQRSRSTIAALSITVVAGVGLGYPLAGLVAELGGVHAAFWAGAAVSAAAFAASAAVLPPSAAAPRRPLDVVGALLLGAGVAGLLVALGQAGTWGWASPLLLATAGGSVAALGAWVLWEVRTPHPLVDVRLARGRVAFSAHSAALLVGLSNYLLLTAVPVLAQAPASPGAGLGASIVVAGLMLLPFSAASVVAGRLTARARPELVLPGAALVQGGAFLLFAVLRTELWQLFLVMAVAGLGVGAAFAAFPALVVAAVPPSETGSAMSLNQVLRYVGFAVGSALTATVLAGATAGPGAAPSGSGYTALAGIGAAVCAATAVVAGLAGRQRPSRPAPGGPGARATGVPAR</sequence>
<feature type="transmembrane region" description="Helical" evidence="7">
    <location>
        <begin position="263"/>
        <end position="283"/>
    </location>
</feature>
<comment type="subcellular location">
    <subcellularLocation>
        <location evidence="1">Cell membrane</location>
        <topology evidence="1">Multi-pass membrane protein</topology>
    </subcellularLocation>
</comment>
<feature type="transmembrane region" description="Helical" evidence="7">
    <location>
        <begin position="295"/>
        <end position="317"/>
    </location>
</feature>
<dbReference type="InterPro" id="IPR020846">
    <property type="entry name" value="MFS_dom"/>
</dbReference>
<accession>A0A1H9ZDK4</accession>